<reference evidence="1" key="1">
    <citation type="submission" date="2014-11" db="EMBL/GenBank/DDBJ databases">
        <authorList>
            <person name="Amaro Gonzalez C."/>
        </authorList>
    </citation>
    <scope>NUCLEOTIDE SEQUENCE</scope>
</reference>
<dbReference type="EMBL" id="GBXM01028590">
    <property type="protein sequence ID" value="JAH79987.1"/>
    <property type="molecule type" value="Transcribed_RNA"/>
</dbReference>
<protein>
    <submittedName>
        <fullName evidence="1">Uncharacterized protein</fullName>
    </submittedName>
</protein>
<organism evidence="1">
    <name type="scientific">Anguilla anguilla</name>
    <name type="common">European freshwater eel</name>
    <name type="synonym">Muraena anguilla</name>
    <dbReference type="NCBI Taxonomy" id="7936"/>
    <lineage>
        <taxon>Eukaryota</taxon>
        <taxon>Metazoa</taxon>
        <taxon>Chordata</taxon>
        <taxon>Craniata</taxon>
        <taxon>Vertebrata</taxon>
        <taxon>Euteleostomi</taxon>
        <taxon>Actinopterygii</taxon>
        <taxon>Neopterygii</taxon>
        <taxon>Teleostei</taxon>
        <taxon>Anguilliformes</taxon>
        <taxon>Anguillidae</taxon>
        <taxon>Anguilla</taxon>
    </lineage>
</organism>
<name>A0A0E9VPJ1_ANGAN</name>
<reference evidence="1" key="2">
    <citation type="journal article" date="2015" name="Fish Shellfish Immunol.">
        <title>Early steps in the European eel (Anguilla anguilla)-Vibrio vulnificus interaction in the gills: Role of the RtxA13 toxin.</title>
        <authorList>
            <person name="Callol A."/>
            <person name="Pajuelo D."/>
            <person name="Ebbesson L."/>
            <person name="Teles M."/>
            <person name="MacKenzie S."/>
            <person name="Amaro C."/>
        </authorList>
    </citation>
    <scope>NUCLEOTIDE SEQUENCE</scope>
</reference>
<dbReference type="AlphaFoldDB" id="A0A0E9VPJ1"/>
<proteinExistence type="predicted"/>
<sequence length="33" mass="3677">MSQMEKIVEIHPLKSLHTKPPDTFLVGFHSTGA</sequence>
<evidence type="ECO:0000313" key="1">
    <source>
        <dbReference type="EMBL" id="JAH79987.1"/>
    </source>
</evidence>
<accession>A0A0E9VPJ1</accession>